<keyword evidence="6" id="KW-1185">Reference proteome</keyword>
<feature type="domain" description="HTH gntR-type" evidence="4">
    <location>
        <begin position="6"/>
        <end position="73"/>
    </location>
</feature>
<gene>
    <name evidence="5" type="primary">ydfH</name>
    <name evidence="5" type="ORF">NCTC10295_00646</name>
</gene>
<dbReference type="SUPFAM" id="SSF46785">
    <property type="entry name" value="Winged helix' DNA-binding domain"/>
    <property type="match status" value="1"/>
</dbReference>
<keyword evidence="2" id="KW-0238">DNA-binding</keyword>
<dbReference type="Pfam" id="PF00392">
    <property type="entry name" value="GntR"/>
    <property type="match status" value="1"/>
</dbReference>
<keyword evidence="1" id="KW-0805">Transcription regulation</keyword>
<dbReference type="SMART" id="SM00895">
    <property type="entry name" value="FCD"/>
    <property type="match status" value="1"/>
</dbReference>
<dbReference type="Pfam" id="PF07729">
    <property type="entry name" value="FCD"/>
    <property type="match status" value="1"/>
</dbReference>
<accession>A0A378UHD7</accession>
<dbReference type="EMBL" id="UGQS01000001">
    <property type="protein sequence ID" value="STZ75892.1"/>
    <property type="molecule type" value="Genomic_DNA"/>
</dbReference>
<dbReference type="InterPro" id="IPR036390">
    <property type="entry name" value="WH_DNA-bd_sf"/>
</dbReference>
<organism evidence="5 6">
    <name type="scientific">Bergeriella denitrificans</name>
    <name type="common">Neisseria denitrificans</name>
    <dbReference type="NCBI Taxonomy" id="494"/>
    <lineage>
        <taxon>Bacteria</taxon>
        <taxon>Pseudomonadati</taxon>
        <taxon>Pseudomonadota</taxon>
        <taxon>Betaproteobacteria</taxon>
        <taxon>Neisseriales</taxon>
        <taxon>Neisseriaceae</taxon>
        <taxon>Bergeriella</taxon>
    </lineage>
</organism>
<proteinExistence type="predicted"/>
<dbReference type="RefSeq" id="WP_066078334.1">
    <property type="nucleotide sequence ID" value="NZ_CP181246.1"/>
</dbReference>
<dbReference type="InterPro" id="IPR011711">
    <property type="entry name" value="GntR_C"/>
</dbReference>
<evidence type="ECO:0000256" key="1">
    <source>
        <dbReference type="ARBA" id="ARBA00023015"/>
    </source>
</evidence>
<dbReference type="InterPro" id="IPR008920">
    <property type="entry name" value="TF_FadR/GntR_C"/>
</dbReference>
<evidence type="ECO:0000259" key="4">
    <source>
        <dbReference type="PROSITE" id="PS50949"/>
    </source>
</evidence>
<name>A0A378UHD7_BERDE</name>
<dbReference type="PRINTS" id="PR00035">
    <property type="entry name" value="HTHGNTR"/>
</dbReference>
<keyword evidence="3" id="KW-0804">Transcription</keyword>
<dbReference type="GO" id="GO:0003700">
    <property type="term" value="F:DNA-binding transcription factor activity"/>
    <property type="evidence" value="ECO:0007669"/>
    <property type="project" value="InterPro"/>
</dbReference>
<dbReference type="PROSITE" id="PS50949">
    <property type="entry name" value="HTH_GNTR"/>
    <property type="match status" value="1"/>
</dbReference>
<sequence>MSKTNIDRKLLMAETLRRRILAMELKPGAVVDEIKLGEEFGISRSPVRELIRQMAAEGYLELEENRAARVSGMGYDALRNFFLAAPLLYAVTVRLAAENASATEIAALKDIQLEVAKAAREGDTEGSVYHNNRFHSAIGKMAHNPYLIPSMERVLIDHARLGKLFYHREAGADMQQDAYKAVAQHDEIIEAIERRDGDAAVLLMREHMELSRRRMAEYVVPSGLEEESGL</sequence>
<dbReference type="PANTHER" id="PTHR43537:SF53">
    <property type="entry name" value="HTH-TYPE TRANSCRIPTIONAL REPRESSOR NANR"/>
    <property type="match status" value="1"/>
</dbReference>
<dbReference type="InterPro" id="IPR036388">
    <property type="entry name" value="WH-like_DNA-bd_sf"/>
</dbReference>
<dbReference type="Gene3D" id="1.10.10.10">
    <property type="entry name" value="Winged helix-like DNA-binding domain superfamily/Winged helix DNA-binding domain"/>
    <property type="match status" value="1"/>
</dbReference>
<dbReference type="PANTHER" id="PTHR43537">
    <property type="entry name" value="TRANSCRIPTIONAL REGULATOR, GNTR FAMILY"/>
    <property type="match status" value="1"/>
</dbReference>
<evidence type="ECO:0000313" key="6">
    <source>
        <dbReference type="Proteomes" id="UP000254651"/>
    </source>
</evidence>
<evidence type="ECO:0000256" key="2">
    <source>
        <dbReference type="ARBA" id="ARBA00023125"/>
    </source>
</evidence>
<evidence type="ECO:0000256" key="3">
    <source>
        <dbReference type="ARBA" id="ARBA00023163"/>
    </source>
</evidence>
<dbReference type="SUPFAM" id="SSF48008">
    <property type="entry name" value="GntR ligand-binding domain-like"/>
    <property type="match status" value="1"/>
</dbReference>
<evidence type="ECO:0000313" key="5">
    <source>
        <dbReference type="EMBL" id="STZ75892.1"/>
    </source>
</evidence>
<dbReference type="SMART" id="SM00345">
    <property type="entry name" value="HTH_GNTR"/>
    <property type="match status" value="1"/>
</dbReference>
<dbReference type="Gene3D" id="1.20.120.530">
    <property type="entry name" value="GntR ligand-binding domain-like"/>
    <property type="match status" value="1"/>
</dbReference>
<dbReference type="AlphaFoldDB" id="A0A378UHD7"/>
<dbReference type="Proteomes" id="UP000254651">
    <property type="component" value="Unassembled WGS sequence"/>
</dbReference>
<dbReference type="InterPro" id="IPR000524">
    <property type="entry name" value="Tscrpt_reg_HTH_GntR"/>
</dbReference>
<reference evidence="5 6" key="1">
    <citation type="submission" date="2018-06" db="EMBL/GenBank/DDBJ databases">
        <authorList>
            <consortium name="Pathogen Informatics"/>
            <person name="Doyle S."/>
        </authorList>
    </citation>
    <scope>NUCLEOTIDE SEQUENCE [LARGE SCALE GENOMIC DNA]</scope>
    <source>
        <strain evidence="5 6">NCTC10295</strain>
    </source>
</reference>
<protein>
    <submittedName>
        <fullName evidence="5">Uncharacterized HTH-type transcriptional regulator ydfH</fullName>
    </submittedName>
</protein>
<dbReference type="GO" id="GO:0003677">
    <property type="term" value="F:DNA binding"/>
    <property type="evidence" value="ECO:0007669"/>
    <property type="project" value="UniProtKB-KW"/>
</dbReference>